<reference evidence="1 2" key="1">
    <citation type="submission" date="2019-04" db="EMBL/GenBank/DDBJ databases">
        <title>An improved genome assembly and genetic linkage map for asparagus bean, Vigna unguiculata ssp. sesquipedialis.</title>
        <authorList>
            <person name="Xia Q."/>
            <person name="Zhang R."/>
            <person name="Dong Y."/>
        </authorList>
    </citation>
    <scope>NUCLEOTIDE SEQUENCE [LARGE SCALE GENOMIC DNA]</scope>
    <source>
        <tissue evidence="1">Leaf</tissue>
    </source>
</reference>
<name>A0A4D6NBS6_VIGUN</name>
<dbReference type="EMBL" id="CP039354">
    <property type="protein sequence ID" value="QCE10352.1"/>
    <property type="molecule type" value="Genomic_DNA"/>
</dbReference>
<accession>A0A4D6NBS6</accession>
<gene>
    <name evidence="1" type="ORF">DEO72_LG10g1582</name>
</gene>
<dbReference type="Proteomes" id="UP000501690">
    <property type="component" value="Linkage Group LG10"/>
</dbReference>
<organism evidence="1 2">
    <name type="scientific">Vigna unguiculata</name>
    <name type="common">Cowpea</name>
    <dbReference type="NCBI Taxonomy" id="3917"/>
    <lineage>
        <taxon>Eukaryota</taxon>
        <taxon>Viridiplantae</taxon>
        <taxon>Streptophyta</taxon>
        <taxon>Embryophyta</taxon>
        <taxon>Tracheophyta</taxon>
        <taxon>Spermatophyta</taxon>
        <taxon>Magnoliopsida</taxon>
        <taxon>eudicotyledons</taxon>
        <taxon>Gunneridae</taxon>
        <taxon>Pentapetalae</taxon>
        <taxon>rosids</taxon>
        <taxon>fabids</taxon>
        <taxon>Fabales</taxon>
        <taxon>Fabaceae</taxon>
        <taxon>Papilionoideae</taxon>
        <taxon>50 kb inversion clade</taxon>
        <taxon>NPAAA clade</taxon>
        <taxon>indigoferoid/millettioid clade</taxon>
        <taxon>Phaseoleae</taxon>
        <taxon>Vigna</taxon>
    </lineage>
</organism>
<keyword evidence="2" id="KW-1185">Reference proteome</keyword>
<evidence type="ECO:0000313" key="1">
    <source>
        <dbReference type="EMBL" id="QCE10352.1"/>
    </source>
</evidence>
<dbReference type="AlphaFoldDB" id="A0A4D6NBS6"/>
<protein>
    <submittedName>
        <fullName evidence="1">Uncharacterized protein</fullName>
    </submittedName>
</protein>
<sequence length="77" mass="8755">MIISIIEHFCCVSLTFREFQSVKRRLERLSGEYRDGGASSSGIQSHSCLDRAEISILRSSLLFLLALDFVFSYFVCV</sequence>
<proteinExistence type="predicted"/>
<evidence type="ECO:0000313" key="2">
    <source>
        <dbReference type="Proteomes" id="UP000501690"/>
    </source>
</evidence>